<accession>A0A212LY08</accession>
<sequence length="85" mass="9350">MASPNSAWALLAIVLVIYVMKDSGKREERLMGIIDGTLAEQTKTLANINVSLVSMQGAVYDVKARVEDIEDLIGIEKEKEEKKNG</sequence>
<dbReference type="AlphaFoldDB" id="A0A212LY08"/>
<gene>
    <name evidence="1" type="ORF">KL86SPO_50182</name>
</gene>
<evidence type="ECO:0000313" key="1">
    <source>
        <dbReference type="EMBL" id="SCM82411.1"/>
    </source>
</evidence>
<organism evidence="1">
    <name type="scientific">uncultured Sporomusa sp</name>
    <dbReference type="NCBI Taxonomy" id="307249"/>
    <lineage>
        <taxon>Bacteria</taxon>
        <taxon>Bacillati</taxon>
        <taxon>Bacillota</taxon>
        <taxon>Negativicutes</taxon>
        <taxon>Selenomonadales</taxon>
        <taxon>Sporomusaceae</taxon>
        <taxon>Sporomusa</taxon>
        <taxon>environmental samples</taxon>
    </lineage>
</organism>
<dbReference type="EMBL" id="FMJE01000005">
    <property type="protein sequence ID" value="SCM82411.1"/>
    <property type="molecule type" value="Genomic_DNA"/>
</dbReference>
<dbReference type="InterPro" id="IPR024405">
    <property type="entry name" value="Phage_BhlA/UviB"/>
</dbReference>
<dbReference type="Pfam" id="PF10960">
    <property type="entry name" value="Holin_BhlA"/>
    <property type="match status" value="1"/>
</dbReference>
<reference evidence="1" key="1">
    <citation type="submission" date="2016-08" db="EMBL/GenBank/DDBJ databases">
        <authorList>
            <person name="Seilhamer J.J."/>
        </authorList>
    </citation>
    <scope>NUCLEOTIDE SEQUENCE</scope>
    <source>
        <strain evidence="1">86</strain>
    </source>
</reference>
<protein>
    <submittedName>
        <fullName evidence="1">Uncharacterized protein</fullName>
    </submittedName>
</protein>
<proteinExistence type="predicted"/>
<name>A0A212LY08_9FIRM</name>